<dbReference type="Pfam" id="PF02720">
    <property type="entry name" value="DUF222"/>
    <property type="match status" value="1"/>
</dbReference>
<dbReference type="RefSeq" id="WP_145857904.1">
    <property type="nucleotide sequence ID" value="NZ_RPFW01000005.1"/>
</dbReference>
<evidence type="ECO:0000259" key="2">
    <source>
        <dbReference type="Pfam" id="PF02720"/>
    </source>
</evidence>
<evidence type="ECO:0000313" key="3">
    <source>
        <dbReference type="EMBL" id="TVZ02670.1"/>
    </source>
</evidence>
<dbReference type="OrthoDB" id="3778721at2"/>
<evidence type="ECO:0000256" key="1">
    <source>
        <dbReference type="SAM" id="MobiDB-lite"/>
    </source>
</evidence>
<evidence type="ECO:0000313" key="4">
    <source>
        <dbReference type="Proteomes" id="UP000460272"/>
    </source>
</evidence>
<feature type="region of interest" description="Disordered" evidence="1">
    <location>
        <begin position="38"/>
        <end position="58"/>
    </location>
</feature>
<dbReference type="InterPro" id="IPR003870">
    <property type="entry name" value="DUF222"/>
</dbReference>
<dbReference type="AlphaFoldDB" id="A0A6P2BUU7"/>
<sequence>MGDPDSHGPVRPGPPPNAVDDGDVEWAEYVAWLEREAAAGRDPASEASARCAAEPWDAEPEERDLCGPLFAEDGAADALPPGPLLAALTEQAVADVTSLSDNELVGVLRATQRQLAREQYKQVLAAAEFGRRRQAEFDDALRRGVPAGCAPGGFPGEELSVELTVSRAEAAHLIDDAIDLISRLPRTLTGMAAGLVDAARAGWIAMYTRSLDPADTARADEILAEAAPELRAEQLARKAAALEMKLNPAAVKARREQARRDNQRVDVRREASGNASLAGRELDVADVLASKAYLDAVASRLRASGLDGSLDQLRALALTDLTQGRDPLNRIQPAADQSAPADPPPVPALINLLVPAGTLLGLSTAPAQAGSWGLLDVEDARAVAAAAAMHPQTRWCVTLTGPDGTALAHGCARGPRPRLLDNLQTRPPPAQLAELLGRLNLTLIPVTRGNCDHAAAEDHYSPSRALRHLVRARSATCDAPGCQNPAASTDLDHTVPWPGGPTDQCNLAPRCRTHHRAKQAPDWTARQSAPGVTRWTLPSGRTHVTTPTKYET</sequence>
<keyword evidence="4" id="KW-1185">Reference proteome</keyword>
<gene>
    <name evidence="3" type="ORF">EAS64_28315</name>
</gene>
<keyword evidence="3" id="KW-0540">Nuclease</keyword>
<feature type="region of interest" description="Disordered" evidence="1">
    <location>
        <begin position="1"/>
        <end position="23"/>
    </location>
</feature>
<keyword evidence="3" id="KW-0255">Endonuclease</keyword>
<feature type="compositionally biased region" description="Basic and acidic residues" evidence="1">
    <location>
        <begin position="253"/>
        <end position="271"/>
    </location>
</feature>
<dbReference type="CDD" id="cd00085">
    <property type="entry name" value="HNHc"/>
    <property type="match status" value="1"/>
</dbReference>
<comment type="caution">
    <text evidence="3">The sequence shown here is derived from an EMBL/GenBank/DDBJ whole genome shotgun (WGS) entry which is preliminary data.</text>
</comment>
<dbReference type="InterPro" id="IPR003615">
    <property type="entry name" value="HNH_nuc"/>
</dbReference>
<feature type="region of interest" description="Disordered" evidence="1">
    <location>
        <begin position="252"/>
        <end position="272"/>
    </location>
</feature>
<reference evidence="3 4" key="1">
    <citation type="submission" date="2018-11" db="EMBL/GenBank/DDBJ databases">
        <title>Trebonia kvetii gen.nov., sp.nov., a novel acidophilic actinobacterium, and proposal of the new actinobacterial family Treboniaceae fam. nov.</title>
        <authorList>
            <person name="Rapoport D."/>
            <person name="Sagova-Mareckova M."/>
            <person name="Sedlacek I."/>
            <person name="Provaznik J."/>
            <person name="Kralova S."/>
            <person name="Pavlinic D."/>
            <person name="Benes V."/>
            <person name="Kopecky J."/>
        </authorList>
    </citation>
    <scope>NUCLEOTIDE SEQUENCE [LARGE SCALE GENOMIC DNA]</scope>
    <source>
        <strain evidence="3 4">15Tr583</strain>
    </source>
</reference>
<feature type="domain" description="DUF222" evidence="2">
    <location>
        <begin position="126"/>
        <end position="390"/>
    </location>
</feature>
<accession>A0A6P2BUU7</accession>
<organism evidence="3 4">
    <name type="scientific">Trebonia kvetii</name>
    <dbReference type="NCBI Taxonomy" id="2480626"/>
    <lineage>
        <taxon>Bacteria</taxon>
        <taxon>Bacillati</taxon>
        <taxon>Actinomycetota</taxon>
        <taxon>Actinomycetes</taxon>
        <taxon>Streptosporangiales</taxon>
        <taxon>Treboniaceae</taxon>
        <taxon>Trebonia</taxon>
    </lineage>
</organism>
<keyword evidence="3" id="KW-0378">Hydrolase</keyword>
<name>A0A6P2BUU7_9ACTN</name>
<dbReference type="Proteomes" id="UP000460272">
    <property type="component" value="Unassembled WGS sequence"/>
</dbReference>
<protein>
    <submittedName>
        <fullName evidence="3">HNH endonuclease</fullName>
    </submittedName>
</protein>
<dbReference type="GO" id="GO:0004519">
    <property type="term" value="F:endonuclease activity"/>
    <property type="evidence" value="ECO:0007669"/>
    <property type="project" value="UniProtKB-KW"/>
</dbReference>
<dbReference type="EMBL" id="RPFW01000005">
    <property type="protein sequence ID" value="TVZ02670.1"/>
    <property type="molecule type" value="Genomic_DNA"/>
</dbReference>
<proteinExistence type="predicted"/>